<feature type="transmembrane region" description="Helical" evidence="8">
    <location>
        <begin position="151"/>
        <end position="170"/>
    </location>
</feature>
<name>A0A1H3FTB3_9PSED</name>
<comment type="subcellular location">
    <subcellularLocation>
        <location evidence="1">Membrane</location>
        <topology evidence="1">Multi-pass membrane protein</topology>
    </subcellularLocation>
</comment>
<dbReference type="OrthoDB" id="7029339at2"/>
<dbReference type="InterPro" id="IPR001991">
    <property type="entry name" value="Na-dicarboxylate_symporter"/>
</dbReference>
<proteinExistence type="predicted"/>
<dbReference type="Gene3D" id="1.10.3860.10">
    <property type="entry name" value="Sodium:dicarboxylate symporter"/>
    <property type="match status" value="1"/>
</dbReference>
<feature type="region of interest" description="Disordered" evidence="7">
    <location>
        <begin position="420"/>
        <end position="452"/>
    </location>
</feature>
<feature type="transmembrane region" description="Helical" evidence="8">
    <location>
        <begin position="182"/>
        <end position="207"/>
    </location>
</feature>
<keyword evidence="3" id="KW-1003">Cell membrane</keyword>
<dbReference type="InterPro" id="IPR036458">
    <property type="entry name" value="Na:dicarbo_symporter_sf"/>
</dbReference>
<evidence type="ECO:0000256" key="1">
    <source>
        <dbReference type="ARBA" id="ARBA00004141"/>
    </source>
</evidence>
<dbReference type="GO" id="GO:0070778">
    <property type="term" value="P:L-aspartate transmembrane transport"/>
    <property type="evidence" value="ECO:0007669"/>
    <property type="project" value="TreeGrafter"/>
</dbReference>
<feature type="transmembrane region" description="Helical" evidence="8">
    <location>
        <begin position="261"/>
        <end position="278"/>
    </location>
</feature>
<evidence type="ECO:0000256" key="6">
    <source>
        <dbReference type="ARBA" id="ARBA00023136"/>
    </source>
</evidence>
<dbReference type="PRINTS" id="PR00173">
    <property type="entry name" value="EDTRNSPORT"/>
</dbReference>
<keyword evidence="3" id="KW-0997">Cell inner membrane</keyword>
<evidence type="ECO:0000256" key="3">
    <source>
        <dbReference type="ARBA" id="ARBA00022519"/>
    </source>
</evidence>
<evidence type="ECO:0000313" key="9">
    <source>
        <dbReference type="EMBL" id="SDX93394.1"/>
    </source>
</evidence>
<feature type="transmembrane region" description="Helical" evidence="8">
    <location>
        <begin position="219"/>
        <end position="241"/>
    </location>
</feature>
<accession>A0A1H3FTB3</accession>
<protein>
    <submittedName>
        <fullName evidence="9">Aerobic C4-dicarboxylate transport protein</fullName>
    </submittedName>
</protein>
<dbReference type="PANTHER" id="PTHR42865:SF1">
    <property type="entry name" value="AEROBIC C4-DICARBOXYLATE TRANSPORT PROTEIN"/>
    <property type="match status" value="1"/>
</dbReference>
<organism evidence="9 10">
    <name type="scientific">Pseudomonas kuykendallii</name>
    <dbReference type="NCBI Taxonomy" id="1007099"/>
    <lineage>
        <taxon>Bacteria</taxon>
        <taxon>Pseudomonadati</taxon>
        <taxon>Pseudomonadota</taxon>
        <taxon>Gammaproteobacteria</taxon>
        <taxon>Pseudomonadales</taxon>
        <taxon>Pseudomonadaceae</taxon>
        <taxon>Pseudomonas</taxon>
    </lineage>
</organism>
<keyword evidence="2" id="KW-0813">Transport</keyword>
<dbReference type="GO" id="GO:0015366">
    <property type="term" value="F:malate:proton symporter activity"/>
    <property type="evidence" value="ECO:0007669"/>
    <property type="project" value="TreeGrafter"/>
</dbReference>
<dbReference type="Pfam" id="PF00375">
    <property type="entry name" value="SDF"/>
    <property type="match status" value="1"/>
</dbReference>
<dbReference type="GO" id="GO:0015141">
    <property type="term" value="F:succinate transmembrane transporter activity"/>
    <property type="evidence" value="ECO:0007669"/>
    <property type="project" value="TreeGrafter"/>
</dbReference>
<feature type="transmembrane region" description="Helical" evidence="8">
    <location>
        <begin position="298"/>
        <end position="318"/>
    </location>
</feature>
<feature type="transmembrane region" description="Helical" evidence="8">
    <location>
        <begin position="355"/>
        <end position="376"/>
    </location>
</feature>
<dbReference type="EMBL" id="FNNU01000008">
    <property type="protein sequence ID" value="SDX93394.1"/>
    <property type="molecule type" value="Genomic_DNA"/>
</dbReference>
<feature type="transmembrane region" description="Helical" evidence="8">
    <location>
        <begin position="330"/>
        <end position="349"/>
    </location>
</feature>
<dbReference type="RefSeq" id="WP_090231541.1">
    <property type="nucleotide sequence ID" value="NZ_FNNU01000008.1"/>
</dbReference>
<evidence type="ECO:0000256" key="4">
    <source>
        <dbReference type="ARBA" id="ARBA00022692"/>
    </source>
</evidence>
<dbReference type="STRING" id="1007099.SAMN05216287_4138"/>
<feature type="transmembrane region" description="Helical" evidence="8">
    <location>
        <begin position="47"/>
        <end position="66"/>
    </location>
</feature>
<keyword evidence="5 8" id="KW-1133">Transmembrane helix</keyword>
<dbReference type="Proteomes" id="UP000243778">
    <property type="component" value="Unassembled WGS sequence"/>
</dbReference>
<evidence type="ECO:0000256" key="8">
    <source>
        <dbReference type="SAM" id="Phobius"/>
    </source>
</evidence>
<feature type="transmembrane region" description="Helical" evidence="8">
    <location>
        <begin position="9"/>
        <end position="27"/>
    </location>
</feature>
<evidence type="ECO:0000256" key="5">
    <source>
        <dbReference type="ARBA" id="ARBA00022989"/>
    </source>
</evidence>
<dbReference type="AlphaFoldDB" id="A0A1H3FTB3"/>
<evidence type="ECO:0000313" key="10">
    <source>
        <dbReference type="Proteomes" id="UP000243778"/>
    </source>
</evidence>
<dbReference type="GO" id="GO:0015138">
    <property type="term" value="F:fumarate transmembrane transporter activity"/>
    <property type="evidence" value="ECO:0007669"/>
    <property type="project" value="TreeGrafter"/>
</dbReference>
<dbReference type="GO" id="GO:0005886">
    <property type="term" value="C:plasma membrane"/>
    <property type="evidence" value="ECO:0007669"/>
    <property type="project" value="TreeGrafter"/>
</dbReference>
<dbReference type="SUPFAM" id="SSF118215">
    <property type="entry name" value="Proton glutamate symport protein"/>
    <property type="match status" value="1"/>
</dbReference>
<reference evidence="10" key="1">
    <citation type="submission" date="2016-10" db="EMBL/GenBank/DDBJ databases">
        <authorList>
            <person name="Varghese N."/>
            <person name="Submissions S."/>
        </authorList>
    </citation>
    <scope>NUCLEOTIDE SEQUENCE [LARGE SCALE GENOMIC DNA]</scope>
    <source>
        <strain evidence="10">NRRL B-59562</strain>
    </source>
</reference>
<keyword evidence="10" id="KW-1185">Reference proteome</keyword>
<gene>
    <name evidence="9" type="ORF">SAMN05216287_4138</name>
</gene>
<evidence type="ECO:0000256" key="7">
    <source>
        <dbReference type="SAM" id="MobiDB-lite"/>
    </source>
</evidence>
<sequence>MILKLARNPTLQIVVAVSAGILLGLWRPDLAMAMKPLGSGFLQLVGWVIPPLMFVLVTSGVARLRCRRQARGLGARTLVYFEALKVLALLCGLLGALLLRPGDGFSPPPEFPAHALAAQVHSAVQGTERMVEAGAGVSPLHLWQLLSRSPVLQVALLALVCGYLLSRLGAVGEAVLAALDRLLALLFALLRVLLRFAPLAAFSAMAFTIGRYGPGSTVHLLKFIAVIYLTCLAFVGIVLAAASRFAGVGLLRLIAYIKEELLLVASTGSSVIALPGLLRKLERLGCARQSARVVLTTGYTFNLAGSNIYLSCAALFLAQTGNVELDGLQLLGLLLVCLFTSMGSTSIAGSSFLTLAATLSVLPMIPVESAGLLLGVERLMKCRSLTNVLGNCVGCLAIARWHGSLDQTILQRALNPARAVPGRGPLRNTSRGAGSGHAEEPSNGSAAGEERR</sequence>
<evidence type="ECO:0000256" key="2">
    <source>
        <dbReference type="ARBA" id="ARBA00022448"/>
    </source>
</evidence>
<dbReference type="PANTHER" id="PTHR42865">
    <property type="entry name" value="PROTON/GLUTAMATE-ASPARTATE SYMPORTER"/>
    <property type="match status" value="1"/>
</dbReference>
<keyword evidence="4 8" id="KW-0812">Transmembrane</keyword>
<feature type="transmembrane region" description="Helical" evidence="8">
    <location>
        <begin position="78"/>
        <end position="99"/>
    </location>
</feature>
<keyword evidence="6 8" id="KW-0472">Membrane</keyword>